<comment type="similarity">
    <text evidence="1">Belongs to the glycosyltransferase 90 family.</text>
</comment>
<evidence type="ECO:0000256" key="2">
    <source>
        <dbReference type="ARBA" id="ARBA00022679"/>
    </source>
</evidence>
<keyword evidence="5" id="KW-1185">Reference proteome</keyword>
<dbReference type="PANTHER" id="PTHR12203">
    <property type="entry name" value="KDEL LYS-ASP-GLU-LEU CONTAINING - RELATED"/>
    <property type="match status" value="1"/>
</dbReference>
<gene>
    <name evidence="4" type="ORF">MSAN_01283900</name>
</gene>
<protein>
    <submittedName>
        <fullName evidence="4">CAP10 domain-containing protein</fullName>
    </submittedName>
</protein>
<dbReference type="InterPro" id="IPR051091">
    <property type="entry name" value="O-Glucosyltr/Glycosyltrsf_90"/>
</dbReference>
<dbReference type="GO" id="GO:0016740">
    <property type="term" value="F:transferase activity"/>
    <property type="evidence" value="ECO:0007669"/>
    <property type="project" value="UniProtKB-KW"/>
</dbReference>
<dbReference type="OrthoDB" id="3038914at2759"/>
<feature type="domain" description="Glycosyl transferase CAP10" evidence="3">
    <location>
        <begin position="32"/>
        <end position="120"/>
    </location>
</feature>
<keyword evidence="2" id="KW-0808">Transferase</keyword>
<dbReference type="PANTHER" id="PTHR12203:SF35">
    <property type="entry name" value="PROTEIN O-GLUCOSYLTRANSFERASE 1"/>
    <property type="match status" value="1"/>
</dbReference>
<evidence type="ECO:0000313" key="4">
    <source>
        <dbReference type="EMBL" id="KAF7359413.1"/>
    </source>
</evidence>
<sequence>MTIFAETHCTEDCDGDAIVKEYGIEGPSAPREEVYRFTYLLDVDGNTFSGRYLGLLRSGSLVFKSTAFEEYFSDWIRPYEQNNRTLHFWGGPDLSDLIEKIEWARQNDADARVIAARGTQTRETIVNTLRCYLSGRDCRIQLRREEHHLHSETRIVFESSCHWLMRK</sequence>
<evidence type="ECO:0000313" key="5">
    <source>
        <dbReference type="Proteomes" id="UP000623467"/>
    </source>
</evidence>
<accession>A0A8H7D5D0</accession>
<name>A0A8H7D5D0_9AGAR</name>
<dbReference type="InterPro" id="IPR006598">
    <property type="entry name" value="CAP10"/>
</dbReference>
<dbReference type="Pfam" id="PF05686">
    <property type="entry name" value="Glyco_transf_90"/>
    <property type="match status" value="1"/>
</dbReference>
<evidence type="ECO:0000259" key="3">
    <source>
        <dbReference type="Pfam" id="PF05686"/>
    </source>
</evidence>
<organism evidence="4 5">
    <name type="scientific">Mycena sanguinolenta</name>
    <dbReference type="NCBI Taxonomy" id="230812"/>
    <lineage>
        <taxon>Eukaryota</taxon>
        <taxon>Fungi</taxon>
        <taxon>Dikarya</taxon>
        <taxon>Basidiomycota</taxon>
        <taxon>Agaricomycotina</taxon>
        <taxon>Agaricomycetes</taxon>
        <taxon>Agaricomycetidae</taxon>
        <taxon>Agaricales</taxon>
        <taxon>Marasmiineae</taxon>
        <taxon>Mycenaceae</taxon>
        <taxon>Mycena</taxon>
    </lineage>
</organism>
<proteinExistence type="inferred from homology"/>
<dbReference type="AlphaFoldDB" id="A0A8H7D5D0"/>
<dbReference type="Proteomes" id="UP000623467">
    <property type="component" value="Unassembled WGS sequence"/>
</dbReference>
<reference evidence="4" key="1">
    <citation type="submission" date="2020-05" db="EMBL/GenBank/DDBJ databases">
        <title>Mycena genomes resolve the evolution of fungal bioluminescence.</title>
        <authorList>
            <person name="Tsai I.J."/>
        </authorList>
    </citation>
    <scope>NUCLEOTIDE SEQUENCE</scope>
    <source>
        <strain evidence="4">160909Yilan</strain>
    </source>
</reference>
<dbReference type="EMBL" id="JACAZH010000009">
    <property type="protein sequence ID" value="KAF7359413.1"/>
    <property type="molecule type" value="Genomic_DNA"/>
</dbReference>
<evidence type="ECO:0000256" key="1">
    <source>
        <dbReference type="ARBA" id="ARBA00010118"/>
    </source>
</evidence>
<comment type="caution">
    <text evidence="4">The sequence shown here is derived from an EMBL/GenBank/DDBJ whole genome shotgun (WGS) entry which is preliminary data.</text>
</comment>